<comment type="caution">
    <text evidence="2">The sequence shown here is derived from an EMBL/GenBank/DDBJ whole genome shotgun (WGS) entry which is preliminary data.</text>
</comment>
<reference evidence="2 3" key="1">
    <citation type="journal article" date="2019" name="Int. J. Syst. Evol. Microbiol.">
        <title>The Global Catalogue of Microorganisms (GCM) 10K type strain sequencing project: providing services to taxonomists for standard genome sequencing and annotation.</title>
        <authorList>
            <consortium name="The Broad Institute Genomics Platform"/>
            <consortium name="The Broad Institute Genome Sequencing Center for Infectious Disease"/>
            <person name="Wu L."/>
            <person name="Ma J."/>
        </authorList>
    </citation>
    <scope>NUCLEOTIDE SEQUENCE [LARGE SCALE GENOMIC DNA]</scope>
    <source>
        <strain evidence="2 3">JCM 16013</strain>
    </source>
</reference>
<keyword evidence="1" id="KW-1133">Transmembrane helix</keyword>
<evidence type="ECO:0000313" key="2">
    <source>
        <dbReference type="EMBL" id="GAA2006752.1"/>
    </source>
</evidence>
<evidence type="ECO:0000313" key="3">
    <source>
        <dbReference type="Proteomes" id="UP001499854"/>
    </source>
</evidence>
<keyword evidence="1" id="KW-0812">Transmembrane</keyword>
<organism evidence="2 3">
    <name type="scientific">Catenulispora subtropica</name>
    <dbReference type="NCBI Taxonomy" id="450798"/>
    <lineage>
        <taxon>Bacteria</taxon>
        <taxon>Bacillati</taxon>
        <taxon>Actinomycetota</taxon>
        <taxon>Actinomycetes</taxon>
        <taxon>Catenulisporales</taxon>
        <taxon>Catenulisporaceae</taxon>
        <taxon>Catenulispora</taxon>
    </lineage>
</organism>
<dbReference type="Proteomes" id="UP001499854">
    <property type="component" value="Unassembled WGS sequence"/>
</dbReference>
<keyword evidence="3" id="KW-1185">Reference proteome</keyword>
<gene>
    <name evidence="2" type="ORF">GCM10009838_86320</name>
</gene>
<accession>A0ABN2TEC9</accession>
<feature type="transmembrane region" description="Helical" evidence="1">
    <location>
        <begin position="73"/>
        <end position="93"/>
    </location>
</feature>
<evidence type="ECO:0008006" key="4">
    <source>
        <dbReference type="Google" id="ProtNLM"/>
    </source>
</evidence>
<sequence>MDTNLLRVAFWVWVVEIAVSAINYFVLMRRVYAPRVGELRSHQIGMSTRIVYIFVAAGFLVSLEHHYSTADLVSVGLFWLGLTLVFEWGGSILTRRPVREILVGWHVERGYMWPYVLAAYLLSPLIVGELASVG</sequence>
<feature type="transmembrane region" description="Helical" evidence="1">
    <location>
        <begin position="6"/>
        <end position="28"/>
    </location>
</feature>
<protein>
    <recommendedName>
        <fullName evidence="4">Integral membrane protein</fullName>
    </recommendedName>
</protein>
<feature type="transmembrane region" description="Helical" evidence="1">
    <location>
        <begin position="49"/>
        <end position="67"/>
    </location>
</feature>
<dbReference type="RefSeq" id="WP_344663042.1">
    <property type="nucleotide sequence ID" value="NZ_BAAAQM010000093.1"/>
</dbReference>
<feature type="transmembrane region" description="Helical" evidence="1">
    <location>
        <begin position="113"/>
        <end position="133"/>
    </location>
</feature>
<keyword evidence="1" id="KW-0472">Membrane</keyword>
<proteinExistence type="predicted"/>
<evidence type="ECO:0000256" key="1">
    <source>
        <dbReference type="SAM" id="Phobius"/>
    </source>
</evidence>
<dbReference type="EMBL" id="BAAAQM010000093">
    <property type="protein sequence ID" value="GAA2006752.1"/>
    <property type="molecule type" value="Genomic_DNA"/>
</dbReference>
<name>A0ABN2TEC9_9ACTN</name>